<evidence type="ECO:0000313" key="1">
    <source>
        <dbReference type="EMBL" id="JAI05134.1"/>
    </source>
</evidence>
<sequence>MRHPPPPPPSPILLKAASSLKYRNIPPTHMPSAATFIPPTTHYNGEHTVRCSDVTSLWLASSEY</sequence>
<reference evidence="1" key="1">
    <citation type="submission" date="2014-11" db="EMBL/GenBank/DDBJ databases">
        <authorList>
            <person name="Amaro Gonzalez C."/>
        </authorList>
    </citation>
    <scope>NUCLEOTIDE SEQUENCE</scope>
</reference>
<name>A0A0E9XTW7_ANGAN</name>
<organism evidence="1">
    <name type="scientific">Anguilla anguilla</name>
    <name type="common">European freshwater eel</name>
    <name type="synonym">Muraena anguilla</name>
    <dbReference type="NCBI Taxonomy" id="7936"/>
    <lineage>
        <taxon>Eukaryota</taxon>
        <taxon>Metazoa</taxon>
        <taxon>Chordata</taxon>
        <taxon>Craniata</taxon>
        <taxon>Vertebrata</taxon>
        <taxon>Euteleostomi</taxon>
        <taxon>Actinopterygii</taxon>
        <taxon>Neopterygii</taxon>
        <taxon>Teleostei</taxon>
        <taxon>Anguilliformes</taxon>
        <taxon>Anguillidae</taxon>
        <taxon>Anguilla</taxon>
    </lineage>
</organism>
<protein>
    <submittedName>
        <fullName evidence="1">Uncharacterized protein</fullName>
    </submittedName>
</protein>
<proteinExistence type="predicted"/>
<accession>A0A0E9XTW7</accession>
<dbReference type="AlphaFoldDB" id="A0A0E9XTW7"/>
<reference evidence="1" key="2">
    <citation type="journal article" date="2015" name="Fish Shellfish Immunol.">
        <title>Early steps in the European eel (Anguilla anguilla)-Vibrio vulnificus interaction in the gills: Role of the RtxA13 toxin.</title>
        <authorList>
            <person name="Callol A."/>
            <person name="Pajuelo D."/>
            <person name="Ebbesson L."/>
            <person name="Teles M."/>
            <person name="MacKenzie S."/>
            <person name="Amaro C."/>
        </authorList>
    </citation>
    <scope>NUCLEOTIDE SEQUENCE</scope>
</reference>
<dbReference type="EMBL" id="GBXM01003444">
    <property type="protein sequence ID" value="JAI05134.1"/>
    <property type="molecule type" value="Transcribed_RNA"/>
</dbReference>